<dbReference type="SUPFAM" id="SSF58104">
    <property type="entry name" value="Methyl-accepting chemotaxis protein (MCP) signaling domain"/>
    <property type="match status" value="1"/>
</dbReference>
<dbReference type="SMART" id="SM00283">
    <property type="entry name" value="MA"/>
    <property type="match status" value="1"/>
</dbReference>
<dbReference type="PANTHER" id="PTHR32089">
    <property type="entry name" value="METHYL-ACCEPTING CHEMOTAXIS PROTEIN MCPB"/>
    <property type="match status" value="1"/>
</dbReference>
<keyword evidence="6" id="KW-1185">Reference proteome</keyword>
<proteinExistence type="inferred from homology"/>
<dbReference type="GO" id="GO:0016020">
    <property type="term" value="C:membrane"/>
    <property type="evidence" value="ECO:0007669"/>
    <property type="project" value="InterPro"/>
</dbReference>
<evidence type="ECO:0000313" key="5">
    <source>
        <dbReference type="EMBL" id="SDG55139.1"/>
    </source>
</evidence>
<evidence type="ECO:0000313" key="6">
    <source>
        <dbReference type="Proteomes" id="UP000198972"/>
    </source>
</evidence>
<dbReference type="PRINTS" id="PR00260">
    <property type="entry name" value="CHEMTRNSDUCR"/>
</dbReference>
<dbReference type="GO" id="GO:0004888">
    <property type="term" value="F:transmembrane signaling receptor activity"/>
    <property type="evidence" value="ECO:0007669"/>
    <property type="project" value="InterPro"/>
</dbReference>
<dbReference type="PANTHER" id="PTHR32089:SF112">
    <property type="entry name" value="LYSOZYME-LIKE PROTEIN-RELATED"/>
    <property type="match status" value="1"/>
</dbReference>
<reference evidence="5 6" key="1">
    <citation type="submission" date="2016-10" db="EMBL/GenBank/DDBJ databases">
        <authorList>
            <person name="de Groot N.N."/>
        </authorList>
    </citation>
    <scope>NUCLEOTIDE SEQUENCE [LARGE SCALE GENOMIC DNA]</scope>
    <source>
        <strain evidence="5 6">DSM 28129</strain>
    </source>
</reference>
<organism evidence="5 6">
    <name type="scientific">Fontibacillus panacisegetis</name>
    <dbReference type="NCBI Taxonomy" id="670482"/>
    <lineage>
        <taxon>Bacteria</taxon>
        <taxon>Bacillati</taxon>
        <taxon>Bacillota</taxon>
        <taxon>Bacilli</taxon>
        <taxon>Bacillales</taxon>
        <taxon>Paenibacillaceae</taxon>
        <taxon>Fontibacillus</taxon>
    </lineage>
</organism>
<name>A0A1G7V703_9BACL</name>
<evidence type="ECO:0000256" key="3">
    <source>
        <dbReference type="PROSITE-ProRule" id="PRU00284"/>
    </source>
</evidence>
<dbReference type="Pfam" id="PF00015">
    <property type="entry name" value="MCPsignal"/>
    <property type="match status" value="1"/>
</dbReference>
<dbReference type="AlphaFoldDB" id="A0A1G7V703"/>
<dbReference type="PROSITE" id="PS50111">
    <property type="entry name" value="CHEMOTAXIS_TRANSDUC_2"/>
    <property type="match status" value="1"/>
</dbReference>
<dbReference type="InterPro" id="IPR004090">
    <property type="entry name" value="Chemotax_Me-accpt_rcpt"/>
</dbReference>
<dbReference type="InterPro" id="IPR004089">
    <property type="entry name" value="MCPsignal_dom"/>
</dbReference>
<dbReference type="GO" id="GO:0006935">
    <property type="term" value="P:chemotaxis"/>
    <property type="evidence" value="ECO:0007669"/>
    <property type="project" value="InterPro"/>
</dbReference>
<dbReference type="Gene3D" id="1.10.287.950">
    <property type="entry name" value="Methyl-accepting chemotaxis protein"/>
    <property type="match status" value="1"/>
</dbReference>
<dbReference type="GO" id="GO:0007165">
    <property type="term" value="P:signal transduction"/>
    <property type="evidence" value="ECO:0007669"/>
    <property type="project" value="UniProtKB-KW"/>
</dbReference>
<keyword evidence="1 3" id="KW-0807">Transducer</keyword>
<dbReference type="OrthoDB" id="9765776at2"/>
<evidence type="ECO:0000256" key="2">
    <source>
        <dbReference type="ARBA" id="ARBA00029447"/>
    </source>
</evidence>
<dbReference type="Proteomes" id="UP000198972">
    <property type="component" value="Unassembled WGS sequence"/>
</dbReference>
<protein>
    <submittedName>
        <fullName evidence="5">Methyl-accepting chemotaxis protein (MCP) signalling domain-containing protein</fullName>
    </submittedName>
</protein>
<gene>
    <name evidence="5" type="ORF">SAMN04488542_1595</name>
</gene>
<evidence type="ECO:0000256" key="1">
    <source>
        <dbReference type="ARBA" id="ARBA00023224"/>
    </source>
</evidence>
<sequence>MLFRLETEKINELVGNLERMFQTNHLVAEKVEDISYQFAQTFKENLDSPVKIGYSVESVAVGSRSQKATNSEMVQKVYDFGEMIENLKLSVGQIYQKSNRVLNLNAQGLEHIHVLDYLLTDKADLKQRVNEISKIVDVIKSVSDQMHLLALNASIEAASAGVHGRGFEVVALEVRKLAAESRKATEEIGRMIQNITNSIHLADRNMEKVNAIG</sequence>
<dbReference type="STRING" id="670482.SAMN04488542_1595"/>
<feature type="domain" description="Methyl-accepting transducer" evidence="4">
    <location>
        <begin position="41"/>
        <end position="213"/>
    </location>
</feature>
<comment type="similarity">
    <text evidence="2">Belongs to the methyl-accepting chemotaxis (MCP) protein family.</text>
</comment>
<dbReference type="EMBL" id="FNBG01000059">
    <property type="protein sequence ID" value="SDG55139.1"/>
    <property type="molecule type" value="Genomic_DNA"/>
</dbReference>
<evidence type="ECO:0000259" key="4">
    <source>
        <dbReference type="PROSITE" id="PS50111"/>
    </source>
</evidence>
<accession>A0A1G7V703</accession>